<evidence type="ECO:0000313" key="2">
    <source>
        <dbReference type="EMBL" id="KAA9024711.1"/>
    </source>
</evidence>
<name>A0A5J5HRH2_9SPHN</name>
<dbReference type="EMBL" id="VYQB01000024">
    <property type="protein sequence ID" value="KAA9012250.1"/>
    <property type="molecule type" value="Genomic_DNA"/>
</dbReference>
<dbReference type="NCBIfam" id="TIGR03737">
    <property type="entry name" value="PRTRC_B"/>
    <property type="match status" value="1"/>
</dbReference>
<evidence type="ECO:0000313" key="4">
    <source>
        <dbReference type="Proteomes" id="UP000326364"/>
    </source>
</evidence>
<reference evidence="3 4" key="1">
    <citation type="submission" date="2019-09" db="EMBL/GenBank/DDBJ databases">
        <authorList>
            <person name="Feng G."/>
        </authorList>
    </citation>
    <scope>NUCLEOTIDE SEQUENCE [LARGE SCALE GENOMIC DNA]</scope>
    <source>
        <strain evidence="2 3">KACC 19283</strain>
        <strain evidence="1 4">KACC 19284</strain>
    </source>
</reference>
<comment type="caution">
    <text evidence="2">The sequence shown here is derived from an EMBL/GenBank/DDBJ whole genome shotgun (WGS) entry which is preliminary data.</text>
</comment>
<keyword evidence="4" id="KW-1185">Reference proteome</keyword>
<gene>
    <name evidence="2" type="ORF">F4U95_21495</name>
    <name evidence="1" type="ORF">F4U96_21380</name>
</gene>
<dbReference type="Proteomes" id="UP000326364">
    <property type="component" value="Unassembled WGS sequence"/>
</dbReference>
<dbReference type="InterPro" id="IPR032787">
    <property type="entry name" value="Prok-E2_D"/>
</dbReference>
<organism evidence="2 3">
    <name type="scientific">Sphingobium limneticum</name>
    <dbReference type="NCBI Taxonomy" id="1007511"/>
    <lineage>
        <taxon>Bacteria</taxon>
        <taxon>Pseudomonadati</taxon>
        <taxon>Pseudomonadota</taxon>
        <taxon>Alphaproteobacteria</taxon>
        <taxon>Sphingomonadales</taxon>
        <taxon>Sphingomonadaceae</taxon>
        <taxon>Sphingobium</taxon>
    </lineage>
</organism>
<dbReference type="InterPro" id="IPR022280">
    <property type="entry name" value="PRTRC_protein-B"/>
</dbReference>
<dbReference type="AlphaFoldDB" id="A0A5J5HRH2"/>
<evidence type="ECO:0000313" key="1">
    <source>
        <dbReference type="EMBL" id="KAA9012250.1"/>
    </source>
</evidence>
<dbReference type="EMBL" id="VYQA01000024">
    <property type="protein sequence ID" value="KAA9024711.1"/>
    <property type="molecule type" value="Genomic_DNA"/>
</dbReference>
<protein>
    <submittedName>
        <fullName evidence="2">PRTRC system protein B</fullName>
    </submittedName>
</protein>
<proteinExistence type="predicted"/>
<dbReference type="Pfam" id="PF14460">
    <property type="entry name" value="Prok-E2_D"/>
    <property type="match status" value="1"/>
</dbReference>
<accession>A0A5J5HRH2</accession>
<sequence>MANHSVYFGESDGGLVLTNAILLYRSGGAAGQSGHGTPLAAPAFASIHGIVRDDLDRPTIAAGKPLSQAHLRHWTQALGRCVQPEILPDNVLVSHPEMLAWWTAEQVRTGYFALSNPPADLKALSGRTSVPVPYPAHLFIATRSGLDVYALPRSCRPTADTPVLHSPILNIFIEGKLCWGNIAKPKALTVASIADYESAVFDSWSTHPNPGQDLTLTGKGGLVRLWDALAAQRATRFPVRRLKPFLPGRRQARKPCGDAGVTVGDLIARGAA</sequence>
<evidence type="ECO:0000313" key="3">
    <source>
        <dbReference type="Proteomes" id="UP000325933"/>
    </source>
</evidence>
<dbReference type="Proteomes" id="UP000325933">
    <property type="component" value="Unassembled WGS sequence"/>
</dbReference>
<dbReference type="RefSeq" id="WP_120253360.1">
    <property type="nucleotide sequence ID" value="NZ_VYPZ01000028.1"/>
</dbReference>